<evidence type="ECO:0000256" key="14">
    <source>
        <dbReference type="ARBA" id="ARBA00022741"/>
    </source>
</evidence>
<dbReference type="Pfam" id="PF00560">
    <property type="entry name" value="LRR_1"/>
    <property type="match status" value="6"/>
</dbReference>
<sequence>MAFVTMRMTSSITLLFLILCFSTSLYNASALVSDGVTLLSLLNHWTFVPLIINSTWKGSDSVPCKWIGVQCNHAYNVISLNLSDLGIQGQLGPEIGQLYRLQTLVLSNNGFLGEIPSKLSNCTLLQVLDLSNNSFSRLIPNSFKNLQSLRSMNLSSNLLGGAIPDSLFQIRQLEEMNLHNNHLSGPIPTSIGNLTELLRLHLHGNRLSGTIPSSIGNCSKLEELFLNENRLNGELSLEMAKLKNLKTMSLFDNQFSGVIPQDLGINSSIVKLDFTNNKFTGNLPPSLCFQKKLQVLNMGSNRLQGNIPSDVGRCTSLSMLILSENNFTGSLPVFESNMNLKYLHISKNNISGPIPPSLENCTNLAAINMSLNKFTGLLPSALGKLVNLTILDVSHNNLEGPLPPQLSNCTKMDHFDVGFNSLNGSFPSSLRNWTGITTLILRENHFTGGISSFFSELSKLRELQLGGNLIGGTIPPSLGKLQNLFYGLNLSSNGLTGVIPLELGHLEELQSLDLSLNNLTGNIDVLDELLSLIEINISYNFLHVHVSKSLCKFLNSSSSSFVGNPHLYVSCSPSSGLNCTSTSNLKLCPYQSTDHKGISALVILMIELGSSLFVSAILVALLLMCLHKKDMKNDVFGEKWGSAIERGAGRIGFLMYKEEMRFLTKNQSASLHNIVMEATDNLNDQYIIGRGAHGIVYRAQPGYTTFAVKKFAFERNKTKYLHIMQKEIEVLGKIKHRNLITYADYWIGENYGMVLYEYMKNGSLHDILHEKYPPPPLSWSIRLNIAVGIAHGLKYLHHDHTTPIVHRDIKPQNILLNDQMEPLISDFGTSLYRNLAEHSYSQSHSWKKLSTYVVGTAGYIAPENAYVIVQSRKSDVYSYGVVLLELLTRKRVVIEEERNVTGLVSWVSSIWLETGKIEEIVDPDIANAFPNSGVLARQVTEVLLLALRCTKRKPRERPTMKDITSFYQKNIFKLSCNDVDMVNEDVVDVAPQPYSVPTFSTNPVSDTQSDSYLHGETSEDQRMQC</sequence>
<dbReference type="SUPFAM" id="SSF56112">
    <property type="entry name" value="Protein kinase-like (PK-like)"/>
    <property type="match status" value="1"/>
</dbReference>
<dbReference type="Pfam" id="PF00069">
    <property type="entry name" value="Pkinase"/>
    <property type="match status" value="1"/>
</dbReference>
<dbReference type="AlphaFoldDB" id="A0A6P4DT11"/>
<evidence type="ECO:0000256" key="26">
    <source>
        <dbReference type="SAM" id="SignalP"/>
    </source>
</evidence>
<protein>
    <recommendedName>
        <fullName evidence="5">non-specific serine/threonine protein kinase</fullName>
        <ecNumber evidence="5">2.7.11.1</ecNumber>
    </recommendedName>
</protein>
<evidence type="ECO:0000256" key="2">
    <source>
        <dbReference type="ARBA" id="ARBA00004479"/>
    </source>
</evidence>
<evidence type="ECO:0000313" key="29">
    <source>
        <dbReference type="RefSeq" id="XP_015973561.2"/>
    </source>
</evidence>
<dbReference type="PANTHER" id="PTHR48056">
    <property type="entry name" value="LRR RECEPTOR-LIKE SERINE/THREONINE-PROTEIN KINASE-RELATED"/>
    <property type="match status" value="1"/>
</dbReference>
<dbReference type="GO" id="GO:0005886">
    <property type="term" value="C:plasma membrane"/>
    <property type="evidence" value="ECO:0007669"/>
    <property type="project" value="UniProtKB-SubCell"/>
</dbReference>
<dbReference type="PROSITE" id="PS51450">
    <property type="entry name" value="LRR"/>
    <property type="match status" value="1"/>
</dbReference>
<comment type="catalytic activity">
    <reaction evidence="22">
        <text>L-seryl-[protein] + ATP = O-phospho-L-seryl-[protein] + ADP + H(+)</text>
        <dbReference type="Rhea" id="RHEA:17989"/>
        <dbReference type="Rhea" id="RHEA-COMP:9863"/>
        <dbReference type="Rhea" id="RHEA-COMP:11604"/>
        <dbReference type="ChEBI" id="CHEBI:15378"/>
        <dbReference type="ChEBI" id="CHEBI:29999"/>
        <dbReference type="ChEBI" id="CHEBI:30616"/>
        <dbReference type="ChEBI" id="CHEBI:83421"/>
        <dbReference type="ChEBI" id="CHEBI:456216"/>
        <dbReference type="EC" id="2.7.11.1"/>
    </reaction>
</comment>
<dbReference type="EC" id="2.7.11.1" evidence="5"/>
<dbReference type="PANTHER" id="PTHR48056:SF23">
    <property type="entry name" value="PROTEIN KINASE DOMAIN-CONTAINING PROTEIN"/>
    <property type="match status" value="1"/>
</dbReference>
<feature type="compositionally biased region" description="Basic and acidic residues" evidence="24">
    <location>
        <begin position="1016"/>
        <end position="1025"/>
    </location>
</feature>
<dbReference type="FunFam" id="3.80.10.10:FF:002851">
    <property type="entry name" value="Uncharacterized protein"/>
    <property type="match status" value="1"/>
</dbReference>
<keyword evidence="15" id="KW-0418">Kinase</keyword>
<evidence type="ECO:0000256" key="1">
    <source>
        <dbReference type="ARBA" id="ARBA00004162"/>
    </source>
</evidence>
<gene>
    <name evidence="29" type="primary">LOC107496742</name>
</gene>
<feature type="region of interest" description="Disordered" evidence="24">
    <location>
        <begin position="997"/>
        <end position="1025"/>
    </location>
</feature>
<dbReference type="Gene3D" id="3.30.200.20">
    <property type="entry name" value="Phosphorylase Kinase, domain 1"/>
    <property type="match status" value="1"/>
</dbReference>
<evidence type="ECO:0000256" key="18">
    <source>
        <dbReference type="ARBA" id="ARBA00023136"/>
    </source>
</evidence>
<evidence type="ECO:0000256" key="8">
    <source>
        <dbReference type="ARBA" id="ARBA00022553"/>
    </source>
</evidence>
<keyword evidence="18 25" id="KW-0472">Membrane</keyword>
<evidence type="ECO:0000256" key="11">
    <source>
        <dbReference type="ARBA" id="ARBA00022692"/>
    </source>
</evidence>
<evidence type="ECO:0000256" key="7">
    <source>
        <dbReference type="ARBA" id="ARBA00022527"/>
    </source>
</evidence>
<comment type="similarity">
    <text evidence="3">Belongs to the protein kinase superfamily. Ser/Thr protein kinase family.</text>
</comment>
<dbReference type="GO" id="GO:0004674">
    <property type="term" value="F:protein serine/threonine kinase activity"/>
    <property type="evidence" value="ECO:0007669"/>
    <property type="project" value="UniProtKB-KW"/>
</dbReference>
<feature type="signal peptide" evidence="26">
    <location>
        <begin position="1"/>
        <end position="30"/>
    </location>
</feature>
<evidence type="ECO:0000256" key="25">
    <source>
        <dbReference type="SAM" id="Phobius"/>
    </source>
</evidence>
<keyword evidence="7" id="KW-0723">Serine/threonine-protein kinase</keyword>
<evidence type="ECO:0000256" key="22">
    <source>
        <dbReference type="ARBA" id="ARBA00048679"/>
    </source>
</evidence>
<dbReference type="InterPro" id="IPR032675">
    <property type="entry name" value="LRR_dom_sf"/>
</dbReference>
<evidence type="ECO:0000313" key="28">
    <source>
        <dbReference type="Proteomes" id="UP000515211"/>
    </source>
</evidence>
<evidence type="ECO:0000256" key="23">
    <source>
        <dbReference type="PROSITE-ProRule" id="PRU10141"/>
    </source>
</evidence>
<dbReference type="Pfam" id="PF08263">
    <property type="entry name" value="LRRNT_2"/>
    <property type="match status" value="1"/>
</dbReference>
<dbReference type="SMART" id="SM00369">
    <property type="entry name" value="LRR_TYP"/>
    <property type="match status" value="6"/>
</dbReference>
<evidence type="ECO:0000256" key="17">
    <source>
        <dbReference type="ARBA" id="ARBA00022989"/>
    </source>
</evidence>
<evidence type="ECO:0000256" key="16">
    <source>
        <dbReference type="ARBA" id="ARBA00022840"/>
    </source>
</evidence>
<evidence type="ECO:0000256" key="5">
    <source>
        <dbReference type="ARBA" id="ARBA00012513"/>
    </source>
</evidence>
<dbReference type="Gene3D" id="1.10.510.10">
    <property type="entry name" value="Transferase(Phosphotransferase) domain 1"/>
    <property type="match status" value="1"/>
</dbReference>
<reference evidence="29" key="2">
    <citation type="submission" date="2025-08" db="UniProtKB">
        <authorList>
            <consortium name="RefSeq"/>
        </authorList>
    </citation>
    <scope>IDENTIFICATION</scope>
    <source>
        <tissue evidence="29">Whole plant</tissue>
    </source>
</reference>
<dbReference type="FunFam" id="3.80.10.10:FF:000275">
    <property type="entry name" value="Leucine-rich repeat receptor-like protein kinase"/>
    <property type="match status" value="1"/>
</dbReference>
<evidence type="ECO:0000256" key="6">
    <source>
        <dbReference type="ARBA" id="ARBA00022475"/>
    </source>
</evidence>
<evidence type="ECO:0000256" key="20">
    <source>
        <dbReference type="ARBA" id="ARBA00023180"/>
    </source>
</evidence>
<evidence type="ECO:0000256" key="13">
    <source>
        <dbReference type="ARBA" id="ARBA00022737"/>
    </source>
</evidence>
<dbReference type="SMART" id="SM00220">
    <property type="entry name" value="S_TKc"/>
    <property type="match status" value="1"/>
</dbReference>
<dbReference type="InterPro" id="IPR001611">
    <property type="entry name" value="Leu-rich_rpt"/>
</dbReference>
<keyword evidence="14 23" id="KW-0547">Nucleotide-binding</keyword>
<keyword evidence="20" id="KW-0325">Glycoprotein</keyword>
<keyword evidence="16 23" id="KW-0067">ATP-binding</keyword>
<comment type="subcellular location">
    <subcellularLocation>
        <location evidence="1">Cell membrane</location>
        <topology evidence="1">Single-pass membrane protein</topology>
    </subcellularLocation>
    <subcellularLocation>
        <location evidence="2">Membrane</location>
        <topology evidence="2">Single-pass type I membrane protein</topology>
    </subcellularLocation>
</comment>
<dbReference type="PROSITE" id="PS00107">
    <property type="entry name" value="PROTEIN_KINASE_ATP"/>
    <property type="match status" value="1"/>
</dbReference>
<feature type="domain" description="Protein kinase" evidence="27">
    <location>
        <begin position="682"/>
        <end position="967"/>
    </location>
</feature>
<keyword evidence="13" id="KW-0677">Repeat</keyword>
<evidence type="ECO:0000256" key="4">
    <source>
        <dbReference type="ARBA" id="ARBA00009592"/>
    </source>
</evidence>
<keyword evidence="6" id="KW-1003">Cell membrane</keyword>
<evidence type="ECO:0000256" key="24">
    <source>
        <dbReference type="SAM" id="MobiDB-lite"/>
    </source>
</evidence>
<name>A0A6P4DT11_ARADU</name>
<accession>A0A6P4DT11</accession>
<keyword evidence="8" id="KW-0597">Phosphoprotein</keyword>
<evidence type="ECO:0000256" key="15">
    <source>
        <dbReference type="ARBA" id="ARBA00022777"/>
    </source>
</evidence>
<comment type="catalytic activity">
    <reaction evidence="21">
        <text>L-threonyl-[protein] + ATP = O-phospho-L-threonyl-[protein] + ADP + H(+)</text>
        <dbReference type="Rhea" id="RHEA:46608"/>
        <dbReference type="Rhea" id="RHEA-COMP:11060"/>
        <dbReference type="Rhea" id="RHEA-COMP:11605"/>
        <dbReference type="ChEBI" id="CHEBI:15378"/>
        <dbReference type="ChEBI" id="CHEBI:30013"/>
        <dbReference type="ChEBI" id="CHEBI:30616"/>
        <dbReference type="ChEBI" id="CHEBI:61977"/>
        <dbReference type="ChEBI" id="CHEBI:456216"/>
        <dbReference type="EC" id="2.7.11.1"/>
    </reaction>
</comment>
<dbReference type="InterPro" id="IPR013210">
    <property type="entry name" value="LRR_N_plant-typ"/>
</dbReference>
<dbReference type="InterPro" id="IPR000719">
    <property type="entry name" value="Prot_kinase_dom"/>
</dbReference>
<dbReference type="PROSITE" id="PS50011">
    <property type="entry name" value="PROTEIN_KINASE_DOM"/>
    <property type="match status" value="1"/>
</dbReference>
<keyword evidence="10" id="KW-0808">Transferase</keyword>
<evidence type="ECO:0000256" key="19">
    <source>
        <dbReference type="ARBA" id="ARBA00023170"/>
    </source>
</evidence>
<dbReference type="KEGG" id="adu:107496742"/>
<evidence type="ECO:0000256" key="3">
    <source>
        <dbReference type="ARBA" id="ARBA00008684"/>
    </source>
</evidence>
<feature type="chain" id="PRO_5028229125" description="non-specific serine/threonine protein kinase" evidence="26">
    <location>
        <begin position="31"/>
        <end position="1025"/>
    </location>
</feature>
<dbReference type="PROSITE" id="PS00108">
    <property type="entry name" value="PROTEIN_KINASE_ST"/>
    <property type="match status" value="1"/>
</dbReference>
<evidence type="ECO:0000256" key="21">
    <source>
        <dbReference type="ARBA" id="ARBA00047899"/>
    </source>
</evidence>
<dbReference type="RefSeq" id="XP_015973561.2">
    <property type="nucleotide sequence ID" value="XM_016118075.3"/>
</dbReference>
<reference evidence="28" key="1">
    <citation type="journal article" date="2016" name="Nat. Genet.">
        <title>The genome sequences of Arachis duranensis and Arachis ipaensis, the diploid ancestors of cultivated peanut.</title>
        <authorList>
            <person name="Bertioli D.J."/>
            <person name="Cannon S.B."/>
            <person name="Froenicke L."/>
            <person name="Huang G."/>
            <person name="Farmer A.D."/>
            <person name="Cannon E.K."/>
            <person name="Liu X."/>
            <person name="Gao D."/>
            <person name="Clevenger J."/>
            <person name="Dash S."/>
            <person name="Ren L."/>
            <person name="Moretzsohn M.C."/>
            <person name="Shirasawa K."/>
            <person name="Huang W."/>
            <person name="Vidigal B."/>
            <person name="Abernathy B."/>
            <person name="Chu Y."/>
            <person name="Niederhuth C.E."/>
            <person name="Umale P."/>
            <person name="Araujo A.C."/>
            <person name="Kozik A."/>
            <person name="Kim K.D."/>
            <person name="Burow M.D."/>
            <person name="Varshney R.K."/>
            <person name="Wang X."/>
            <person name="Zhang X."/>
            <person name="Barkley N."/>
            <person name="Guimaraes P.M."/>
            <person name="Isobe S."/>
            <person name="Guo B."/>
            <person name="Liao B."/>
            <person name="Stalker H.T."/>
            <person name="Schmitz R.J."/>
            <person name="Scheffler B.E."/>
            <person name="Leal-Bertioli S.C."/>
            <person name="Xun X."/>
            <person name="Jackson S.A."/>
            <person name="Michelmore R."/>
            <person name="Ozias-Akins P."/>
        </authorList>
    </citation>
    <scope>NUCLEOTIDE SEQUENCE [LARGE SCALE GENOMIC DNA]</scope>
    <source>
        <strain evidence="28">cv. V14167</strain>
    </source>
</reference>
<organism evidence="28 29">
    <name type="scientific">Arachis duranensis</name>
    <name type="common">Wild peanut</name>
    <dbReference type="NCBI Taxonomy" id="130453"/>
    <lineage>
        <taxon>Eukaryota</taxon>
        <taxon>Viridiplantae</taxon>
        <taxon>Streptophyta</taxon>
        <taxon>Embryophyta</taxon>
        <taxon>Tracheophyta</taxon>
        <taxon>Spermatophyta</taxon>
        <taxon>Magnoliopsida</taxon>
        <taxon>eudicotyledons</taxon>
        <taxon>Gunneridae</taxon>
        <taxon>Pentapetalae</taxon>
        <taxon>rosids</taxon>
        <taxon>fabids</taxon>
        <taxon>Fabales</taxon>
        <taxon>Fabaceae</taxon>
        <taxon>Papilionoideae</taxon>
        <taxon>50 kb inversion clade</taxon>
        <taxon>dalbergioids sensu lato</taxon>
        <taxon>Dalbergieae</taxon>
        <taxon>Pterocarpus clade</taxon>
        <taxon>Arachis</taxon>
    </lineage>
</organism>
<evidence type="ECO:0000256" key="9">
    <source>
        <dbReference type="ARBA" id="ARBA00022614"/>
    </source>
</evidence>
<dbReference type="InterPro" id="IPR011009">
    <property type="entry name" value="Kinase-like_dom_sf"/>
</dbReference>
<dbReference type="InterPro" id="IPR003591">
    <property type="entry name" value="Leu-rich_rpt_typical-subtyp"/>
</dbReference>
<feature type="binding site" evidence="23">
    <location>
        <position position="710"/>
    </location>
    <ligand>
        <name>ATP</name>
        <dbReference type="ChEBI" id="CHEBI:30616"/>
    </ligand>
</feature>
<dbReference type="Proteomes" id="UP000515211">
    <property type="component" value="Chromosome 7"/>
</dbReference>
<keyword evidence="9" id="KW-0433">Leucine-rich repeat</keyword>
<dbReference type="InterPro" id="IPR008271">
    <property type="entry name" value="Ser/Thr_kinase_AS"/>
</dbReference>
<dbReference type="GO" id="GO:0033612">
    <property type="term" value="F:receptor serine/threonine kinase binding"/>
    <property type="evidence" value="ECO:0007669"/>
    <property type="project" value="TreeGrafter"/>
</dbReference>
<dbReference type="SUPFAM" id="SSF52058">
    <property type="entry name" value="L domain-like"/>
    <property type="match status" value="2"/>
</dbReference>
<keyword evidence="28" id="KW-1185">Reference proteome</keyword>
<dbReference type="GeneID" id="107496742"/>
<evidence type="ECO:0000259" key="27">
    <source>
        <dbReference type="PROSITE" id="PS50011"/>
    </source>
</evidence>
<dbReference type="FunFam" id="1.10.510.10:FF:000358">
    <property type="entry name" value="Putative leucine-rich repeat receptor-like serine/threonine-protein kinase"/>
    <property type="match status" value="1"/>
</dbReference>
<keyword evidence="17 25" id="KW-1133">Transmembrane helix</keyword>
<keyword evidence="12 26" id="KW-0732">Signal</keyword>
<dbReference type="Gene3D" id="3.80.10.10">
    <property type="entry name" value="Ribonuclease Inhibitor"/>
    <property type="match status" value="4"/>
</dbReference>
<evidence type="ECO:0000256" key="12">
    <source>
        <dbReference type="ARBA" id="ARBA00022729"/>
    </source>
</evidence>
<keyword evidence="11 25" id="KW-0812">Transmembrane</keyword>
<dbReference type="Pfam" id="PF13855">
    <property type="entry name" value="LRR_8"/>
    <property type="match status" value="2"/>
</dbReference>
<proteinExistence type="inferred from homology"/>
<feature type="transmembrane region" description="Helical" evidence="25">
    <location>
        <begin position="598"/>
        <end position="623"/>
    </location>
</feature>
<dbReference type="InterPro" id="IPR017441">
    <property type="entry name" value="Protein_kinase_ATP_BS"/>
</dbReference>
<keyword evidence="19" id="KW-0675">Receptor</keyword>
<feature type="compositionally biased region" description="Polar residues" evidence="24">
    <location>
        <begin position="997"/>
        <end position="1011"/>
    </location>
</feature>
<dbReference type="FunFam" id="3.80.10.10:FF:000919">
    <property type="entry name" value="Leucine-rich repeat receptor-like protein kinase PEPR1"/>
    <property type="match status" value="1"/>
</dbReference>
<comment type="similarity">
    <text evidence="4">Belongs to the RLP family.</text>
</comment>
<dbReference type="InterPro" id="IPR050647">
    <property type="entry name" value="Plant_LRR-RLKs"/>
</dbReference>
<evidence type="ECO:0000256" key="10">
    <source>
        <dbReference type="ARBA" id="ARBA00022679"/>
    </source>
</evidence>
<dbReference type="GO" id="GO:0005524">
    <property type="term" value="F:ATP binding"/>
    <property type="evidence" value="ECO:0007669"/>
    <property type="project" value="UniProtKB-UniRule"/>
</dbReference>